<dbReference type="Proteomes" id="UP000287352">
    <property type="component" value="Unassembled WGS sequence"/>
</dbReference>
<accession>A0A401ZV92</accession>
<name>A0A401ZV92_9CHLR</name>
<organism evidence="1 2">
    <name type="scientific">Tengunoibacter tsumagoiensis</name>
    <dbReference type="NCBI Taxonomy" id="2014871"/>
    <lineage>
        <taxon>Bacteria</taxon>
        <taxon>Bacillati</taxon>
        <taxon>Chloroflexota</taxon>
        <taxon>Ktedonobacteria</taxon>
        <taxon>Ktedonobacterales</taxon>
        <taxon>Dictyobacteraceae</taxon>
        <taxon>Tengunoibacter</taxon>
    </lineage>
</organism>
<dbReference type="OrthoDB" id="165078at2"/>
<dbReference type="AlphaFoldDB" id="A0A401ZV92"/>
<keyword evidence="2" id="KW-1185">Reference proteome</keyword>
<reference evidence="2" key="1">
    <citation type="submission" date="2018-12" db="EMBL/GenBank/DDBJ databases">
        <title>Tengunoibacter tsumagoiensis gen. nov., sp. nov., Dictyobacter kobayashii sp. nov., D. alpinus sp. nov., and D. joshuensis sp. nov. and description of Dictyobacteraceae fam. nov. within the order Ktedonobacterales isolated from Tengu-no-mugimeshi.</title>
        <authorList>
            <person name="Wang C.M."/>
            <person name="Zheng Y."/>
            <person name="Sakai Y."/>
            <person name="Toyoda A."/>
            <person name="Minakuchi Y."/>
            <person name="Abe K."/>
            <person name="Yokota A."/>
            <person name="Yabe S."/>
        </authorList>
    </citation>
    <scope>NUCLEOTIDE SEQUENCE [LARGE SCALE GENOMIC DNA]</scope>
    <source>
        <strain evidence="2">Uno3</strain>
    </source>
</reference>
<evidence type="ECO:0000313" key="1">
    <source>
        <dbReference type="EMBL" id="GCE10835.1"/>
    </source>
</evidence>
<sequence>MESELEQHLAKLNKQQLLLLVELLVVRNAHLSAEIEALLSTLLFEDEEFNADKLTLHRSLPQQLSPPLATALYQEQIEGFMARLQQGVMPQLLFDELCQILQQAEALADQYEYRQALELFALTLDARLGLDHTILTALFDRALDEFMPVLDMLLSEASSLIMPHPDAEATPLLPEDLRQLWLQRIFSLWLKRIDAHQAEEHLPEMLLEMAWHEDVPLLQYLLQQELQSSASYAHSNIVDFSHQSRTRILEKFLKELPAL</sequence>
<comment type="caution">
    <text evidence="1">The sequence shown here is derived from an EMBL/GenBank/DDBJ whole genome shotgun (WGS) entry which is preliminary data.</text>
</comment>
<gene>
    <name evidence="1" type="ORF">KTT_06940</name>
</gene>
<evidence type="ECO:0000313" key="2">
    <source>
        <dbReference type="Proteomes" id="UP000287352"/>
    </source>
</evidence>
<dbReference type="RefSeq" id="WP_126578405.1">
    <property type="nucleotide sequence ID" value="NZ_BIFR01000001.1"/>
</dbReference>
<dbReference type="EMBL" id="BIFR01000001">
    <property type="protein sequence ID" value="GCE10835.1"/>
    <property type="molecule type" value="Genomic_DNA"/>
</dbReference>
<proteinExistence type="predicted"/>
<protein>
    <submittedName>
        <fullName evidence="1">Uncharacterized protein</fullName>
    </submittedName>
</protein>